<dbReference type="Proteomes" id="UP000283269">
    <property type="component" value="Unassembled WGS sequence"/>
</dbReference>
<evidence type="ECO:0000313" key="1">
    <source>
        <dbReference type="EMBL" id="PPQ84857.1"/>
    </source>
</evidence>
<evidence type="ECO:0000313" key="2">
    <source>
        <dbReference type="Proteomes" id="UP000283269"/>
    </source>
</evidence>
<dbReference type="InParanoid" id="A0A409X277"/>
<name>A0A409X277_PSICY</name>
<sequence length="277" mass="31680">MDAPVPRNVRLDEEVQILRKERDRVGQKAADAGAETVKWRFSYLELENKYEEERRKHVLVHLSNKDISFICSQNSQTTVRLDTTDTEVNVKKIDLDNDKSNLVKIKTSPSSKHKIKKLGSEDIKMIKKDVKSEGGWTLPFFSSLQIPQRHYTSLHQPNANSSRRVAKGTIQGIWTSRHGTHADLEEHAGHQDYSSAVVKRFAAMDHGRCSVKSREEKGEFVAQELSVKEAWGRKIAQYKKYPKYRDLRAPATLRLQLKCEPTTEQIAEEADLIKAKG</sequence>
<gene>
    <name evidence="1" type="ORF">CVT25_004993</name>
</gene>
<keyword evidence="2" id="KW-1185">Reference proteome</keyword>
<dbReference type="AlphaFoldDB" id="A0A409X277"/>
<protein>
    <submittedName>
        <fullName evidence="1">Uncharacterized protein</fullName>
    </submittedName>
</protein>
<accession>A0A409X277</accession>
<proteinExistence type="predicted"/>
<dbReference type="EMBL" id="NHYD01002796">
    <property type="protein sequence ID" value="PPQ84857.1"/>
    <property type="molecule type" value="Genomic_DNA"/>
</dbReference>
<reference evidence="1 2" key="1">
    <citation type="journal article" date="2018" name="Evol. Lett.">
        <title>Horizontal gene cluster transfer increased hallucinogenic mushroom diversity.</title>
        <authorList>
            <person name="Reynolds H.T."/>
            <person name="Vijayakumar V."/>
            <person name="Gluck-Thaler E."/>
            <person name="Korotkin H.B."/>
            <person name="Matheny P.B."/>
            <person name="Slot J.C."/>
        </authorList>
    </citation>
    <scope>NUCLEOTIDE SEQUENCE [LARGE SCALE GENOMIC DNA]</scope>
    <source>
        <strain evidence="1 2">2631</strain>
    </source>
</reference>
<organism evidence="1 2">
    <name type="scientific">Psilocybe cyanescens</name>
    <dbReference type="NCBI Taxonomy" id="93625"/>
    <lineage>
        <taxon>Eukaryota</taxon>
        <taxon>Fungi</taxon>
        <taxon>Dikarya</taxon>
        <taxon>Basidiomycota</taxon>
        <taxon>Agaricomycotina</taxon>
        <taxon>Agaricomycetes</taxon>
        <taxon>Agaricomycetidae</taxon>
        <taxon>Agaricales</taxon>
        <taxon>Agaricineae</taxon>
        <taxon>Strophariaceae</taxon>
        <taxon>Psilocybe</taxon>
    </lineage>
</organism>
<dbReference type="OrthoDB" id="3265858at2759"/>
<comment type="caution">
    <text evidence="1">The sequence shown here is derived from an EMBL/GenBank/DDBJ whole genome shotgun (WGS) entry which is preliminary data.</text>
</comment>